<organism evidence="2 3">
    <name type="scientific">Littorina saxatilis</name>
    <dbReference type="NCBI Taxonomy" id="31220"/>
    <lineage>
        <taxon>Eukaryota</taxon>
        <taxon>Metazoa</taxon>
        <taxon>Spiralia</taxon>
        <taxon>Lophotrochozoa</taxon>
        <taxon>Mollusca</taxon>
        <taxon>Gastropoda</taxon>
        <taxon>Caenogastropoda</taxon>
        <taxon>Littorinimorpha</taxon>
        <taxon>Littorinoidea</taxon>
        <taxon>Littorinidae</taxon>
        <taxon>Littorina</taxon>
    </lineage>
</organism>
<feature type="signal peptide" evidence="1">
    <location>
        <begin position="1"/>
        <end position="23"/>
    </location>
</feature>
<gene>
    <name evidence="2" type="ORF">V1264_009101</name>
</gene>
<dbReference type="Proteomes" id="UP001374579">
    <property type="component" value="Unassembled WGS sequence"/>
</dbReference>
<keyword evidence="1" id="KW-0732">Signal</keyword>
<sequence length="393" mass="38217">MCGSRMAQLTAVVLLGLVGHVHSQCLTTLMECGTSSPCCSNLVCAFGLCLPCFPAGSPGACSASTCCAGATCTNGRCVASTANDPVSATPAPAVPANPTSCLQTLTAGCGTSSPCCSNLVCAFGLCLPCLPAGSLATCSASTCCAGATCTNGRCVASTANDPVSATPAPAVPANPTSCVALLASGCQTGAAANSPSRCCAGSTCRSSVCFPCLSSGGTCFGTSSCCDGLVCSANRCQAPVADPFSPLPPNDPLTPAPSPAPLDPANCRPLNTLGCSDSVTSLRCCAGSYCNLATACLQCIGAGNSTACVVDAQDTRRCCEGLGCVGGTCTAPQDPTQPPAVSVPGVTVANPTPATPCAQFGAPCSAASPCCPGGLTCSAQTNICTFNIVGRLS</sequence>
<comment type="caution">
    <text evidence="2">The sequence shown here is derived from an EMBL/GenBank/DDBJ whole genome shotgun (WGS) entry which is preliminary data.</text>
</comment>
<protein>
    <submittedName>
        <fullName evidence="2">Uncharacterized protein</fullName>
    </submittedName>
</protein>
<reference evidence="2 3" key="1">
    <citation type="submission" date="2024-02" db="EMBL/GenBank/DDBJ databases">
        <title>Chromosome-scale genome assembly of the rough periwinkle Littorina saxatilis.</title>
        <authorList>
            <person name="De Jode A."/>
            <person name="Faria R."/>
            <person name="Formenti G."/>
            <person name="Sims Y."/>
            <person name="Smith T.P."/>
            <person name="Tracey A."/>
            <person name="Wood J.M.D."/>
            <person name="Zagrodzka Z.B."/>
            <person name="Johannesson K."/>
            <person name="Butlin R.K."/>
            <person name="Leder E.H."/>
        </authorList>
    </citation>
    <scope>NUCLEOTIDE SEQUENCE [LARGE SCALE GENOMIC DNA]</scope>
    <source>
        <strain evidence="2">Snail1</strain>
        <tissue evidence="2">Muscle</tissue>
    </source>
</reference>
<name>A0AAN9AQQ6_9CAEN</name>
<dbReference type="EMBL" id="JBAMIC010000022">
    <property type="protein sequence ID" value="KAK7091418.1"/>
    <property type="molecule type" value="Genomic_DNA"/>
</dbReference>
<proteinExistence type="predicted"/>
<feature type="chain" id="PRO_5042840824" evidence="1">
    <location>
        <begin position="24"/>
        <end position="393"/>
    </location>
</feature>
<evidence type="ECO:0000256" key="1">
    <source>
        <dbReference type="SAM" id="SignalP"/>
    </source>
</evidence>
<accession>A0AAN9AQQ6</accession>
<dbReference type="AlphaFoldDB" id="A0AAN9AQQ6"/>
<keyword evidence="3" id="KW-1185">Reference proteome</keyword>
<evidence type="ECO:0000313" key="3">
    <source>
        <dbReference type="Proteomes" id="UP001374579"/>
    </source>
</evidence>
<evidence type="ECO:0000313" key="2">
    <source>
        <dbReference type="EMBL" id="KAK7091418.1"/>
    </source>
</evidence>